<evidence type="ECO:0000256" key="2">
    <source>
        <dbReference type="ARBA" id="ARBA00022679"/>
    </source>
</evidence>
<accession>A0A327WCW9</accession>
<dbReference type="OrthoDB" id="9805576at2"/>
<dbReference type="SUPFAM" id="SSF53067">
    <property type="entry name" value="Actin-like ATPase domain"/>
    <property type="match status" value="2"/>
</dbReference>
<sequence length="501" mass="54465">MYFIGYDIGSSSIKAALLDADSGKCLAAAISPSREMPMQVLHTGWAEQDPDRWWSEVINATRLLQQQLSFDPKTVKGIGIAYQMHGLVCVDKQQQVLRPAIIWCDSRAVETGRQALHALGEKYCLTNLLNSPGNFTASKLRWVQENEPHVYERIHKIMLPGDYIAMKLTGQIATTVSGLSEGTFWDFTRQSIADELLRYYNIDPALLAAIVPTFGEQGLLTTAAAEILGLYPGTPVTYRAGDQPNNAFSLNVLQPGEAATTAGTSGVVYAVSDQHAHDSQSRVNTFVHVNNMDGGGVRNGVLMCLNGTGIANSWLKSAVGDMSYPEMNELAATAPIGAGGLQVFPFGNGAERILGNMRIGATVSQLDFNLHGKEHLLRAVQEGIVFGLNYGMDIMAEMGPSIHRVRAGQANMFLSPLFREAFANTANVVIELYNTDGAQGAARGAATGAGYYNFKTAFHGMECLAVIEPQQHLQQQYLEAYGHWLYGLKQRLSLGENADNL</sequence>
<dbReference type="AlphaFoldDB" id="A0A327WCW9"/>
<dbReference type="PIRSF" id="PIRSF000538">
    <property type="entry name" value="GlpK"/>
    <property type="match status" value="1"/>
</dbReference>
<protein>
    <submittedName>
        <fullName evidence="5">Xylulokinase</fullName>
    </submittedName>
</protein>
<dbReference type="InterPro" id="IPR043129">
    <property type="entry name" value="ATPase_NBD"/>
</dbReference>
<name>A0A327WCW9_9BACT</name>
<dbReference type="InterPro" id="IPR050406">
    <property type="entry name" value="FGGY_Carb_Kinase"/>
</dbReference>
<evidence type="ECO:0000313" key="6">
    <source>
        <dbReference type="Proteomes" id="UP000249819"/>
    </source>
</evidence>
<feature type="domain" description="Carbohydrate kinase FGGY N-terminal" evidence="4">
    <location>
        <begin position="2"/>
        <end position="247"/>
    </location>
</feature>
<evidence type="ECO:0000313" key="5">
    <source>
        <dbReference type="EMBL" id="RAJ87752.1"/>
    </source>
</evidence>
<dbReference type="CDD" id="cd07809">
    <property type="entry name" value="ASKHA_NBD_FGGY_BaXK-like"/>
    <property type="match status" value="1"/>
</dbReference>
<comment type="similarity">
    <text evidence="1">Belongs to the FGGY kinase family.</text>
</comment>
<reference evidence="5 6" key="1">
    <citation type="submission" date="2018-06" db="EMBL/GenBank/DDBJ databases">
        <title>Genomic Encyclopedia of Archaeal and Bacterial Type Strains, Phase II (KMG-II): from individual species to whole genera.</title>
        <authorList>
            <person name="Goeker M."/>
        </authorList>
    </citation>
    <scope>NUCLEOTIDE SEQUENCE [LARGE SCALE GENOMIC DNA]</scope>
    <source>
        <strain evidence="5 6">DSM 29821</strain>
    </source>
</reference>
<dbReference type="PANTHER" id="PTHR43095:SF5">
    <property type="entry name" value="XYLULOSE KINASE"/>
    <property type="match status" value="1"/>
</dbReference>
<keyword evidence="2" id="KW-0808">Transferase</keyword>
<dbReference type="EMBL" id="QLMA01000001">
    <property type="protein sequence ID" value="RAJ87752.1"/>
    <property type="molecule type" value="Genomic_DNA"/>
</dbReference>
<dbReference type="PANTHER" id="PTHR43095">
    <property type="entry name" value="SUGAR KINASE"/>
    <property type="match status" value="1"/>
</dbReference>
<dbReference type="RefSeq" id="WP_111590425.1">
    <property type="nucleotide sequence ID" value="NZ_QLMA01000001.1"/>
</dbReference>
<evidence type="ECO:0000256" key="1">
    <source>
        <dbReference type="ARBA" id="ARBA00009156"/>
    </source>
</evidence>
<dbReference type="GO" id="GO:0016301">
    <property type="term" value="F:kinase activity"/>
    <property type="evidence" value="ECO:0007669"/>
    <property type="project" value="UniProtKB-KW"/>
</dbReference>
<dbReference type="Proteomes" id="UP000249819">
    <property type="component" value="Unassembled WGS sequence"/>
</dbReference>
<keyword evidence="3 5" id="KW-0418">Kinase</keyword>
<organism evidence="5 6">
    <name type="scientific">Chitinophaga dinghuensis</name>
    <dbReference type="NCBI Taxonomy" id="1539050"/>
    <lineage>
        <taxon>Bacteria</taxon>
        <taxon>Pseudomonadati</taxon>
        <taxon>Bacteroidota</taxon>
        <taxon>Chitinophagia</taxon>
        <taxon>Chitinophagales</taxon>
        <taxon>Chitinophagaceae</taxon>
        <taxon>Chitinophaga</taxon>
    </lineage>
</organism>
<dbReference type="GO" id="GO:0005975">
    <property type="term" value="P:carbohydrate metabolic process"/>
    <property type="evidence" value="ECO:0007669"/>
    <property type="project" value="InterPro"/>
</dbReference>
<proteinExistence type="inferred from homology"/>
<evidence type="ECO:0000256" key="3">
    <source>
        <dbReference type="ARBA" id="ARBA00022777"/>
    </source>
</evidence>
<evidence type="ECO:0000259" key="4">
    <source>
        <dbReference type="Pfam" id="PF00370"/>
    </source>
</evidence>
<dbReference type="Gene3D" id="3.30.420.40">
    <property type="match status" value="2"/>
</dbReference>
<dbReference type="Pfam" id="PF00370">
    <property type="entry name" value="FGGY_N"/>
    <property type="match status" value="1"/>
</dbReference>
<dbReference type="InterPro" id="IPR000577">
    <property type="entry name" value="Carb_kinase_FGGY"/>
</dbReference>
<keyword evidence="6" id="KW-1185">Reference proteome</keyword>
<gene>
    <name evidence="5" type="ORF">CLV59_101513</name>
</gene>
<comment type="caution">
    <text evidence="5">The sequence shown here is derived from an EMBL/GenBank/DDBJ whole genome shotgun (WGS) entry which is preliminary data.</text>
</comment>
<dbReference type="InterPro" id="IPR018484">
    <property type="entry name" value="FGGY_N"/>
</dbReference>